<dbReference type="PANTHER" id="PTHR12126:SF11">
    <property type="entry name" value="NADH DEHYDROGENASE [UBIQUINONE] 1 ALPHA SUBCOMPLEX SUBUNIT 9, MITOCHONDRIAL"/>
    <property type="match status" value="1"/>
</dbReference>
<evidence type="ECO:0000313" key="2">
    <source>
        <dbReference type="EMBL" id="MFC3957006.1"/>
    </source>
</evidence>
<organism evidence="2 3">
    <name type="scientific">Halovivax cerinus</name>
    <dbReference type="NCBI Taxonomy" id="1487865"/>
    <lineage>
        <taxon>Archaea</taxon>
        <taxon>Methanobacteriati</taxon>
        <taxon>Methanobacteriota</taxon>
        <taxon>Stenosarchaea group</taxon>
        <taxon>Halobacteria</taxon>
        <taxon>Halobacteriales</taxon>
        <taxon>Natrialbaceae</taxon>
        <taxon>Halovivax</taxon>
    </lineage>
</organism>
<accession>A0ABD5NJI0</accession>
<evidence type="ECO:0000259" key="1">
    <source>
        <dbReference type="Pfam" id="PF13460"/>
    </source>
</evidence>
<proteinExistence type="predicted"/>
<keyword evidence="3" id="KW-1185">Reference proteome</keyword>
<dbReference type="InterPro" id="IPR016040">
    <property type="entry name" value="NAD(P)-bd_dom"/>
</dbReference>
<reference evidence="2 3" key="1">
    <citation type="journal article" date="2019" name="Int. J. Syst. Evol. Microbiol.">
        <title>The Global Catalogue of Microorganisms (GCM) 10K type strain sequencing project: providing services to taxonomists for standard genome sequencing and annotation.</title>
        <authorList>
            <consortium name="The Broad Institute Genomics Platform"/>
            <consortium name="The Broad Institute Genome Sequencing Center for Infectious Disease"/>
            <person name="Wu L."/>
            <person name="Ma J."/>
        </authorList>
    </citation>
    <scope>NUCLEOTIDE SEQUENCE [LARGE SCALE GENOMIC DNA]</scope>
    <source>
        <strain evidence="2 3">IBRC-M 10256</strain>
    </source>
</reference>
<dbReference type="AlphaFoldDB" id="A0ABD5NJI0"/>
<comment type="caution">
    <text evidence="2">The sequence shown here is derived from an EMBL/GenBank/DDBJ whole genome shotgun (WGS) entry which is preliminary data.</text>
</comment>
<dbReference type="GeneID" id="73904832"/>
<feature type="domain" description="NAD(P)-binding" evidence="1">
    <location>
        <begin position="7"/>
        <end position="148"/>
    </location>
</feature>
<dbReference type="Pfam" id="PF13460">
    <property type="entry name" value="NAD_binding_10"/>
    <property type="match status" value="1"/>
</dbReference>
<dbReference type="RefSeq" id="WP_256532063.1">
    <property type="nucleotide sequence ID" value="NZ_CP101824.1"/>
</dbReference>
<protein>
    <submittedName>
        <fullName evidence="2">Complex I NDUFA9 subunit family protein</fullName>
    </submittedName>
</protein>
<dbReference type="Gene3D" id="3.40.50.720">
    <property type="entry name" value="NAD(P)-binding Rossmann-like Domain"/>
    <property type="match status" value="1"/>
</dbReference>
<dbReference type="Proteomes" id="UP001595846">
    <property type="component" value="Unassembled WGS sequence"/>
</dbReference>
<dbReference type="SUPFAM" id="SSF51735">
    <property type="entry name" value="NAD(P)-binding Rossmann-fold domains"/>
    <property type="match status" value="1"/>
</dbReference>
<sequence length="294" mass="31154">MNILVAGGTGFIGSALCKELADRGHDVTAMARHPDDETLPTGVEAVAGDATDPESARTAVDDHDVVVNLVALSPLFQTSKGVSQASVHVGATTALVEAAENEAVDRFVQLSAIEADTDAPTSHLRAKGRGEAIVRESAVESIVVRPSVVFGAGDEFTSFIGATTVPYLTPLPAGGRTRFQPLWIGDLAPLLAECVLEARGDETYELAGPEVLTLADVTRQYYAARNRWVRIVPVPMVLSKLGLSLAGPIPFVPFGIEQARGLTVDNTTSRNAVDEFGVEPASLRTFREYLDAES</sequence>
<evidence type="ECO:0000313" key="3">
    <source>
        <dbReference type="Proteomes" id="UP001595846"/>
    </source>
</evidence>
<dbReference type="EMBL" id="JBHSAQ010000001">
    <property type="protein sequence ID" value="MFC3957006.1"/>
    <property type="molecule type" value="Genomic_DNA"/>
</dbReference>
<dbReference type="CDD" id="cd05271">
    <property type="entry name" value="NDUFA9_like_SDR_a"/>
    <property type="match status" value="1"/>
</dbReference>
<gene>
    <name evidence="2" type="ORF">ACFOUR_01280</name>
</gene>
<dbReference type="PANTHER" id="PTHR12126">
    <property type="entry name" value="NADH-UBIQUINONE OXIDOREDUCTASE 39 KDA SUBUNIT-RELATED"/>
    <property type="match status" value="1"/>
</dbReference>
<dbReference type="InterPro" id="IPR036291">
    <property type="entry name" value="NAD(P)-bd_dom_sf"/>
</dbReference>
<dbReference type="InterPro" id="IPR051207">
    <property type="entry name" value="ComplexI_NDUFA9_subunit"/>
</dbReference>
<name>A0ABD5NJI0_9EURY</name>